<keyword evidence="2" id="KW-1133">Transmembrane helix</keyword>
<gene>
    <name evidence="3" type="ORF">ACFQZU_06005</name>
</gene>
<feature type="compositionally biased region" description="Low complexity" evidence="1">
    <location>
        <begin position="86"/>
        <end position="95"/>
    </location>
</feature>
<feature type="region of interest" description="Disordered" evidence="1">
    <location>
        <begin position="75"/>
        <end position="95"/>
    </location>
</feature>
<evidence type="ECO:0000313" key="4">
    <source>
        <dbReference type="Proteomes" id="UP001596956"/>
    </source>
</evidence>
<dbReference type="InterPro" id="IPR019099">
    <property type="entry name" value="Uncharacterised_PGPGW_TM"/>
</dbReference>
<keyword evidence="2" id="KW-0812">Transmembrane</keyword>
<feature type="transmembrane region" description="Helical" evidence="2">
    <location>
        <begin position="35"/>
        <end position="54"/>
    </location>
</feature>
<reference evidence="4" key="1">
    <citation type="journal article" date="2019" name="Int. J. Syst. Evol. Microbiol.">
        <title>The Global Catalogue of Microorganisms (GCM) 10K type strain sequencing project: providing services to taxonomists for standard genome sequencing and annotation.</title>
        <authorList>
            <consortium name="The Broad Institute Genomics Platform"/>
            <consortium name="The Broad Institute Genome Sequencing Center for Infectious Disease"/>
            <person name="Wu L."/>
            <person name="Ma J."/>
        </authorList>
    </citation>
    <scope>NUCLEOTIDE SEQUENCE [LARGE SCALE GENOMIC DNA]</scope>
    <source>
        <strain evidence="4">CCUG 63369</strain>
    </source>
</reference>
<keyword evidence="2" id="KW-0472">Membrane</keyword>
<evidence type="ECO:0000313" key="3">
    <source>
        <dbReference type="EMBL" id="MFD0800869.1"/>
    </source>
</evidence>
<comment type="caution">
    <text evidence="3">The sequence shown here is derived from an EMBL/GenBank/DDBJ whole genome shotgun (WGS) entry which is preliminary data.</text>
</comment>
<name>A0ABW3BDK2_9ACTN</name>
<evidence type="ECO:0000256" key="1">
    <source>
        <dbReference type="SAM" id="MobiDB-lite"/>
    </source>
</evidence>
<evidence type="ECO:0000256" key="2">
    <source>
        <dbReference type="SAM" id="Phobius"/>
    </source>
</evidence>
<protein>
    <submittedName>
        <fullName evidence="3">PGPGW domain-containing protein</fullName>
    </submittedName>
</protein>
<feature type="transmembrane region" description="Helical" evidence="2">
    <location>
        <begin position="9"/>
        <end position="29"/>
    </location>
</feature>
<sequence length="95" mass="10294">MHSHPVLSLTWRIVVATVGTLILLAGLVMCVTPGPGVAALILGLAILATEFNWARGILRYARQWAHRAKVQAVEKAQRRTARRKAASSSPASARR</sequence>
<proteinExistence type="predicted"/>
<keyword evidence="4" id="KW-1185">Reference proteome</keyword>
<dbReference type="EMBL" id="JBHTHR010000110">
    <property type="protein sequence ID" value="MFD0800869.1"/>
    <property type="molecule type" value="Genomic_DNA"/>
</dbReference>
<organism evidence="3 4">
    <name type="scientific">Streptomonospora algeriensis</name>
    <dbReference type="NCBI Taxonomy" id="995084"/>
    <lineage>
        <taxon>Bacteria</taxon>
        <taxon>Bacillati</taxon>
        <taxon>Actinomycetota</taxon>
        <taxon>Actinomycetes</taxon>
        <taxon>Streptosporangiales</taxon>
        <taxon>Nocardiopsidaceae</taxon>
        <taxon>Streptomonospora</taxon>
    </lineage>
</organism>
<accession>A0ABW3BDK2</accession>
<dbReference type="Pfam" id="PF09656">
    <property type="entry name" value="PGPGW"/>
    <property type="match status" value="1"/>
</dbReference>
<dbReference type="Proteomes" id="UP001596956">
    <property type="component" value="Unassembled WGS sequence"/>
</dbReference>